<dbReference type="NCBIfam" id="TIGR01249">
    <property type="entry name" value="pro_imino_pep_1"/>
    <property type="match status" value="1"/>
</dbReference>
<feature type="active site" description="Nucleophile" evidence="12">
    <location>
        <position position="110"/>
    </location>
</feature>
<keyword evidence="8 11" id="KW-0645">Protease</keyword>
<comment type="similarity">
    <text evidence="3 11 13">Belongs to the peptidase S33 family.</text>
</comment>
<evidence type="ECO:0000256" key="5">
    <source>
        <dbReference type="ARBA" id="ARBA00021843"/>
    </source>
</evidence>
<proteinExistence type="inferred from homology"/>
<dbReference type="InterPro" id="IPR002410">
    <property type="entry name" value="Peptidase_S33"/>
</dbReference>
<dbReference type="EC" id="3.4.11.5" evidence="4 11"/>
<dbReference type="Pfam" id="PF00561">
    <property type="entry name" value="Abhydrolase_1"/>
    <property type="match status" value="1"/>
</dbReference>
<evidence type="ECO:0000259" key="14">
    <source>
        <dbReference type="Pfam" id="PF00561"/>
    </source>
</evidence>
<dbReference type="OrthoDB" id="9796770at2"/>
<evidence type="ECO:0000313" key="15">
    <source>
        <dbReference type="EMBL" id="AWB66776.1"/>
    </source>
</evidence>
<evidence type="ECO:0000256" key="12">
    <source>
        <dbReference type="PIRSR" id="PIRSR006431-1"/>
    </source>
</evidence>
<reference evidence="15 16" key="1">
    <citation type="submission" date="2018-01" db="EMBL/GenBank/DDBJ databases">
        <title>Genome sequence of a Cantenovulum-like bacteria.</title>
        <authorList>
            <person name="Tan W.R."/>
            <person name="Lau N.-S."/>
            <person name="Go F."/>
            <person name="Amirul A.-A.A."/>
        </authorList>
    </citation>
    <scope>NUCLEOTIDE SEQUENCE [LARGE SCALE GENOMIC DNA]</scope>
    <source>
        <strain evidence="15 16">CCB-QB4</strain>
    </source>
</reference>
<feature type="domain" description="AB hydrolase-1" evidence="14">
    <location>
        <begin position="36"/>
        <end position="295"/>
    </location>
</feature>
<name>A0A2S0VRC7_9ALTE</name>
<evidence type="ECO:0000256" key="2">
    <source>
        <dbReference type="ARBA" id="ARBA00004496"/>
    </source>
</evidence>
<dbReference type="InterPro" id="IPR005944">
    <property type="entry name" value="Pro_iminopeptidase"/>
</dbReference>
<comment type="subcellular location">
    <subcellularLocation>
        <location evidence="2 11">Cytoplasm</location>
    </subcellularLocation>
</comment>
<evidence type="ECO:0000256" key="13">
    <source>
        <dbReference type="RuleBase" id="RU003421"/>
    </source>
</evidence>
<feature type="active site" description="Proton donor" evidence="12">
    <location>
        <position position="293"/>
    </location>
</feature>
<accession>A0A2S0VRC7</accession>
<dbReference type="GO" id="GO:0006508">
    <property type="term" value="P:proteolysis"/>
    <property type="evidence" value="ECO:0007669"/>
    <property type="project" value="UniProtKB-KW"/>
</dbReference>
<dbReference type="KEGG" id="cate:C2869_10210"/>
<keyword evidence="9 11" id="KW-0378">Hydrolase</keyword>
<protein>
    <recommendedName>
        <fullName evidence="5 11">Proline iminopeptidase</fullName>
        <shortName evidence="11">PIP</shortName>
        <ecNumber evidence="4 11">3.4.11.5</ecNumber>
    </recommendedName>
    <alternativeName>
        <fullName evidence="10 11">Prolyl aminopeptidase</fullName>
    </alternativeName>
</protein>
<dbReference type="GO" id="GO:0004177">
    <property type="term" value="F:aminopeptidase activity"/>
    <property type="evidence" value="ECO:0007669"/>
    <property type="project" value="UniProtKB-UniRule"/>
</dbReference>
<keyword evidence="16" id="KW-1185">Reference proteome</keyword>
<evidence type="ECO:0000256" key="10">
    <source>
        <dbReference type="ARBA" id="ARBA00029605"/>
    </source>
</evidence>
<dbReference type="GO" id="GO:0005737">
    <property type="term" value="C:cytoplasm"/>
    <property type="evidence" value="ECO:0007669"/>
    <property type="project" value="UniProtKB-SubCell"/>
</dbReference>
<dbReference type="Gene3D" id="3.40.50.1820">
    <property type="entry name" value="alpha/beta hydrolase"/>
    <property type="match status" value="1"/>
</dbReference>
<evidence type="ECO:0000256" key="4">
    <source>
        <dbReference type="ARBA" id="ARBA00012568"/>
    </source>
</evidence>
<evidence type="ECO:0000256" key="7">
    <source>
        <dbReference type="ARBA" id="ARBA00022490"/>
    </source>
</evidence>
<dbReference type="PIRSF" id="PIRSF006431">
    <property type="entry name" value="Pept_S33"/>
    <property type="match status" value="1"/>
</dbReference>
<dbReference type="InterPro" id="IPR000073">
    <property type="entry name" value="AB_hydrolase_1"/>
</dbReference>
<dbReference type="PANTHER" id="PTHR43722">
    <property type="entry name" value="PROLINE IMINOPEPTIDASE"/>
    <property type="match status" value="1"/>
</dbReference>
<evidence type="ECO:0000256" key="9">
    <source>
        <dbReference type="ARBA" id="ARBA00022801"/>
    </source>
</evidence>
<evidence type="ECO:0000256" key="3">
    <source>
        <dbReference type="ARBA" id="ARBA00010088"/>
    </source>
</evidence>
<sequence>MTMVYPQIKPNDTEWLNVGDGHEIYIEHSGNPDGLPVIYIHGGPGGGSSPIYRSLFDPTIYRIIQFDQRGCGQSKPLLSLQNNNTASLIADIERIRQHLAIDKWLVCGGSWGTTLALLYALQHTERVSGMILRGIFLARQQDIDWLYGDAGAARLFPDYYQQFQQPIANDNRSPIQAYWPLLNSDNQLQQLNAARQWSLWEYRISRLTFAQSTEAELVEPHLCLPMALLECHYFLNHSFIEENYILNNIGKLNAIPATVIHGRYDAVCDVGQAWQLAEKWQSCKLMIVPEAGHSIAEPQIAAAFCQATRAMAKYMQEQGC</sequence>
<comment type="catalytic activity">
    <reaction evidence="1 11 13">
        <text>Release of N-terminal proline from a peptide.</text>
        <dbReference type="EC" id="3.4.11.5"/>
    </reaction>
</comment>
<dbReference type="InterPro" id="IPR029058">
    <property type="entry name" value="AB_hydrolase_fold"/>
</dbReference>
<evidence type="ECO:0000256" key="6">
    <source>
        <dbReference type="ARBA" id="ARBA00022438"/>
    </source>
</evidence>
<dbReference type="PRINTS" id="PR00793">
    <property type="entry name" value="PROAMNOPTASE"/>
</dbReference>
<evidence type="ECO:0000256" key="8">
    <source>
        <dbReference type="ARBA" id="ARBA00022670"/>
    </source>
</evidence>
<evidence type="ECO:0000256" key="11">
    <source>
        <dbReference type="PIRNR" id="PIRNR006431"/>
    </source>
</evidence>
<dbReference type="PANTHER" id="PTHR43722:SF1">
    <property type="entry name" value="PROLINE IMINOPEPTIDASE"/>
    <property type="match status" value="1"/>
</dbReference>
<dbReference type="SUPFAM" id="SSF53474">
    <property type="entry name" value="alpha/beta-Hydrolases"/>
    <property type="match status" value="1"/>
</dbReference>
<feature type="active site" evidence="12">
    <location>
        <position position="265"/>
    </location>
</feature>
<dbReference type="EMBL" id="CP026604">
    <property type="protein sequence ID" value="AWB66776.1"/>
    <property type="molecule type" value="Genomic_DNA"/>
</dbReference>
<gene>
    <name evidence="15" type="primary">pip</name>
    <name evidence="15" type="ORF">C2869_10210</name>
</gene>
<evidence type="ECO:0000256" key="1">
    <source>
        <dbReference type="ARBA" id="ARBA00001585"/>
    </source>
</evidence>
<evidence type="ECO:0000313" key="16">
    <source>
        <dbReference type="Proteomes" id="UP000244441"/>
    </source>
</evidence>
<dbReference type="Proteomes" id="UP000244441">
    <property type="component" value="Chromosome"/>
</dbReference>
<organism evidence="15 16">
    <name type="scientific">Saccharobesus litoralis</name>
    <dbReference type="NCBI Taxonomy" id="2172099"/>
    <lineage>
        <taxon>Bacteria</taxon>
        <taxon>Pseudomonadati</taxon>
        <taxon>Pseudomonadota</taxon>
        <taxon>Gammaproteobacteria</taxon>
        <taxon>Alteromonadales</taxon>
        <taxon>Alteromonadaceae</taxon>
        <taxon>Saccharobesus</taxon>
    </lineage>
</organism>
<dbReference type="AlphaFoldDB" id="A0A2S0VRC7"/>
<keyword evidence="7 11" id="KW-0963">Cytoplasm</keyword>
<keyword evidence="6 11" id="KW-0031">Aminopeptidase</keyword>